<keyword evidence="2" id="KW-1185">Reference proteome</keyword>
<proteinExistence type="predicted"/>
<evidence type="ECO:0008006" key="3">
    <source>
        <dbReference type="Google" id="ProtNLM"/>
    </source>
</evidence>
<dbReference type="AlphaFoldDB" id="A0AAV0XMT8"/>
<accession>A0AAV0XMT8</accession>
<comment type="caution">
    <text evidence="1">The sequence shown here is derived from an EMBL/GenBank/DDBJ whole genome shotgun (WGS) entry which is preliminary data.</text>
</comment>
<evidence type="ECO:0000313" key="2">
    <source>
        <dbReference type="Proteomes" id="UP001160148"/>
    </source>
</evidence>
<dbReference type="EMBL" id="CARXXK010000005">
    <property type="protein sequence ID" value="CAI6369418.1"/>
    <property type="molecule type" value="Genomic_DNA"/>
</dbReference>
<name>A0AAV0XMT8_9HEMI</name>
<organism evidence="1 2">
    <name type="scientific">Macrosiphum euphorbiae</name>
    <name type="common">potato aphid</name>
    <dbReference type="NCBI Taxonomy" id="13131"/>
    <lineage>
        <taxon>Eukaryota</taxon>
        <taxon>Metazoa</taxon>
        <taxon>Ecdysozoa</taxon>
        <taxon>Arthropoda</taxon>
        <taxon>Hexapoda</taxon>
        <taxon>Insecta</taxon>
        <taxon>Pterygota</taxon>
        <taxon>Neoptera</taxon>
        <taxon>Paraneoptera</taxon>
        <taxon>Hemiptera</taxon>
        <taxon>Sternorrhyncha</taxon>
        <taxon>Aphidomorpha</taxon>
        <taxon>Aphidoidea</taxon>
        <taxon>Aphididae</taxon>
        <taxon>Macrosiphini</taxon>
        <taxon>Macrosiphum</taxon>
    </lineage>
</organism>
<dbReference type="Proteomes" id="UP001160148">
    <property type="component" value="Unassembled WGS sequence"/>
</dbReference>
<reference evidence="1 2" key="1">
    <citation type="submission" date="2023-01" db="EMBL/GenBank/DDBJ databases">
        <authorList>
            <person name="Whitehead M."/>
        </authorList>
    </citation>
    <scope>NUCLEOTIDE SEQUENCE [LARGE SCALE GENOMIC DNA]</scope>
</reference>
<sequence length="86" mass="9822">MLRSCFCCGFAPPRPRRSAVVASLPPKDLAVTPILTTLATAKRRYRFHNSVHRDKRNKLHRKQISLNHTMFVVPRHVPSGTPTTFE</sequence>
<gene>
    <name evidence="1" type="ORF">MEUPH1_LOCUS23658</name>
</gene>
<evidence type="ECO:0000313" key="1">
    <source>
        <dbReference type="EMBL" id="CAI6369418.1"/>
    </source>
</evidence>
<protein>
    <recommendedName>
        <fullName evidence="3">Secreted protein</fullName>
    </recommendedName>
</protein>